<accession>A0AAV2SSA3</accession>
<organism evidence="2 3">
    <name type="scientific">Meganyctiphanes norvegica</name>
    <name type="common">Northern krill</name>
    <name type="synonym">Thysanopoda norvegica</name>
    <dbReference type="NCBI Taxonomy" id="48144"/>
    <lineage>
        <taxon>Eukaryota</taxon>
        <taxon>Metazoa</taxon>
        <taxon>Ecdysozoa</taxon>
        <taxon>Arthropoda</taxon>
        <taxon>Crustacea</taxon>
        <taxon>Multicrustacea</taxon>
        <taxon>Malacostraca</taxon>
        <taxon>Eumalacostraca</taxon>
        <taxon>Eucarida</taxon>
        <taxon>Euphausiacea</taxon>
        <taxon>Euphausiidae</taxon>
        <taxon>Meganyctiphanes</taxon>
    </lineage>
</organism>
<sequence>HVSLPEVPTLPSLPFEFLNLPIIRKSTLEEEEYPFSFDEEYPFTFDEEYPFAFDEEYPFAFDDYVPEERLEIFPFKSDIQQQKKSVKNKELERIINLESEDVQEQIISFKVKEKPEHVYTEFQAPSEKYTQFPDSSEAYVPPGPLSIEDRHKALVPFCTAQGYLDLVKRLKRLIGKNNGRPLTTLVVDLVCAINFCQYGIGSSAVIRNLPPPPSKLQIKAAEIVLLDSVSRQPPDSWPGISFPELENYQRSTSSD</sequence>
<gene>
    <name evidence="2" type="ORF">MNOR_LOCUS39145</name>
</gene>
<feature type="region of interest" description="Disordered" evidence="1">
    <location>
        <begin position="232"/>
        <end position="255"/>
    </location>
</feature>
<comment type="caution">
    <text evidence="2">The sequence shown here is derived from an EMBL/GenBank/DDBJ whole genome shotgun (WGS) entry which is preliminary data.</text>
</comment>
<protein>
    <submittedName>
        <fullName evidence="2">Uncharacterized protein</fullName>
    </submittedName>
</protein>
<reference evidence="2 3" key="1">
    <citation type="submission" date="2024-05" db="EMBL/GenBank/DDBJ databases">
        <authorList>
            <person name="Wallberg A."/>
        </authorList>
    </citation>
    <scope>NUCLEOTIDE SEQUENCE [LARGE SCALE GENOMIC DNA]</scope>
</reference>
<feature type="non-terminal residue" evidence="2">
    <location>
        <position position="1"/>
    </location>
</feature>
<dbReference type="AlphaFoldDB" id="A0AAV2SSA3"/>
<proteinExistence type="predicted"/>
<feature type="non-terminal residue" evidence="2">
    <location>
        <position position="255"/>
    </location>
</feature>
<evidence type="ECO:0000313" key="3">
    <source>
        <dbReference type="Proteomes" id="UP001497623"/>
    </source>
</evidence>
<evidence type="ECO:0000256" key="1">
    <source>
        <dbReference type="SAM" id="MobiDB-lite"/>
    </source>
</evidence>
<keyword evidence="3" id="KW-1185">Reference proteome</keyword>
<dbReference type="Proteomes" id="UP001497623">
    <property type="component" value="Unassembled WGS sequence"/>
</dbReference>
<name>A0AAV2SSA3_MEGNR</name>
<dbReference type="EMBL" id="CAXKWB010097769">
    <property type="protein sequence ID" value="CAL4222057.1"/>
    <property type="molecule type" value="Genomic_DNA"/>
</dbReference>
<evidence type="ECO:0000313" key="2">
    <source>
        <dbReference type="EMBL" id="CAL4222057.1"/>
    </source>
</evidence>